<dbReference type="Pfam" id="PF15227">
    <property type="entry name" value="zf-C3HC4_4"/>
    <property type="match status" value="1"/>
</dbReference>
<reference evidence="11" key="3">
    <citation type="submission" date="2025-09" db="UniProtKB">
        <authorList>
            <consortium name="Ensembl"/>
        </authorList>
    </citation>
    <scope>IDENTIFICATION</scope>
</reference>
<dbReference type="STRING" id="48698.ENSPFOP00000010332"/>
<dbReference type="SUPFAM" id="SSF57845">
    <property type="entry name" value="B-box zinc-binding domain"/>
    <property type="match status" value="1"/>
</dbReference>
<keyword evidence="2" id="KW-0479">Metal-binding</keyword>
<keyword evidence="4" id="KW-0862">Zinc</keyword>
<evidence type="ECO:0000256" key="7">
    <source>
        <dbReference type="SAM" id="Coils"/>
    </source>
</evidence>
<dbReference type="PROSITE" id="PS50119">
    <property type="entry name" value="ZF_BBOX"/>
    <property type="match status" value="1"/>
</dbReference>
<evidence type="ECO:0000259" key="9">
    <source>
        <dbReference type="PROSITE" id="PS50119"/>
    </source>
</evidence>
<reference evidence="12" key="1">
    <citation type="submission" date="2013-10" db="EMBL/GenBank/DDBJ databases">
        <authorList>
            <person name="Schartl M."/>
            <person name="Warren W."/>
        </authorList>
    </citation>
    <scope>NUCLEOTIDE SEQUENCE [LARGE SCALE GENOMIC DNA]</scope>
    <source>
        <strain evidence="12">female</strain>
    </source>
</reference>
<dbReference type="CDD" id="cd16040">
    <property type="entry name" value="SPRY_PRY_SNTX"/>
    <property type="match status" value="1"/>
</dbReference>
<name>A0A087XX29_POEFO</name>
<dbReference type="PROSITE" id="PS00518">
    <property type="entry name" value="ZF_RING_1"/>
    <property type="match status" value="1"/>
</dbReference>
<dbReference type="InterPro" id="IPR017907">
    <property type="entry name" value="Znf_RING_CS"/>
</dbReference>
<evidence type="ECO:0000256" key="5">
    <source>
        <dbReference type="ARBA" id="ARBA00022859"/>
    </source>
</evidence>
<dbReference type="InterPro" id="IPR003879">
    <property type="entry name" value="Butyrophylin_SPRY"/>
</dbReference>
<dbReference type="Gene3D" id="2.60.120.920">
    <property type="match status" value="1"/>
</dbReference>
<keyword evidence="3 6" id="KW-0863">Zinc-finger</keyword>
<evidence type="ECO:0000256" key="6">
    <source>
        <dbReference type="PROSITE-ProRule" id="PRU00024"/>
    </source>
</evidence>
<dbReference type="Gene3D" id="3.30.40.10">
    <property type="entry name" value="Zinc/RING finger domain, C3HC4 (zinc finger)"/>
    <property type="match status" value="1"/>
</dbReference>
<organism evidence="11 12">
    <name type="scientific">Poecilia formosa</name>
    <name type="common">Amazon molly</name>
    <name type="synonym">Limia formosa</name>
    <dbReference type="NCBI Taxonomy" id="48698"/>
    <lineage>
        <taxon>Eukaryota</taxon>
        <taxon>Metazoa</taxon>
        <taxon>Chordata</taxon>
        <taxon>Craniata</taxon>
        <taxon>Vertebrata</taxon>
        <taxon>Euteleostomi</taxon>
        <taxon>Actinopterygii</taxon>
        <taxon>Neopterygii</taxon>
        <taxon>Teleostei</taxon>
        <taxon>Neoteleostei</taxon>
        <taxon>Acanthomorphata</taxon>
        <taxon>Ovalentaria</taxon>
        <taxon>Atherinomorphae</taxon>
        <taxon>Cyprinodontiformes</taxon>
        <taxon>Poeciliidae</taxon>
        <taxon>Poeciliinae</taxon>
        <taxon>Poecilia</taxon>
    </lineage>
</organism>
<keyword evidence="12" id="KW-1185">Reference proteome</keyword>
<dbReference type="Gene3D" id="4.10.830.40">
    <property type="match status" value="1"/>
</dbReference>
<dbReference type="InterPro" id="IPR001841">
    <property type="entry name" value="Znf_RING"/>
</dbReference>
<evidence type="ECO:0000256" key="3">
    <source>
        <dbReference type="ARBA" id="ARBA00022771"/>
    </source>
</evidence>
<dbReference type="PROSITE" id="PS50089">
    <property type="entry name" value="ZF_RING_2"/>
    <property type="match status" value="1"/>
</dbReference>
<accession>A0A087XX29</accession>
<dbReference type="InterPro" id="IPR001870">
    <property type="entry name" value="B30.2/SPRY"/>
</dbReference>
<dbReference type="CDD" id="cd19769">
    <property type="entry name" value="Bbox2_TRIM16-like"/>
    <property type="match status" value="1"/>
</dbReference>
<evidence type="ECO:0000313" key="12">
    <source>
        <dbReference type="Proteomes" id="UP000028760"/>
    </source>
</evidence>
<evidence type="ECO:0000256" key="4">
    <source>
        <dbReference type="ARBA" id="ARBA00022833"/>
    </source>
</evidence>
<dbReference type="InterPro" id="IPR013320">
    <property type="entry name" value="ConA-like_dom_sf"/>
</dbReference>
<dbReference type="Pfam" id="PF00622">
    <property type="entry name" value="SPRY"/>
    <property type="match status" value="1"/>
</dbReference>
<dbReference type="GO" id="GO:0008270">
    <property type="term" value="F:zinc ion binding"/>
    <property type="evidence" value="ECO:0007669"/>
    <property type="project" value="UniProtKB-KW"/>
</dbReference>
<dbReference type="EMBL" id="AYCK01017373">
    <property type="status" value="NOT_ANNOTATED_CDS"/>
    <property type="molecule type" value="Genomic_DNA"/>
</dbReference>
<dbReference type="InterPro" id="IPR043136">
    <property type="entry name" value="B30.2/SPRY_sf"/>
</dbReference>
<dbReference type="eggNOG" id="KOG2177">
    <property type="taxonomic scope" value="Eukaryota"/>
</dbReference>
<dbReference type="GO" id="GO:0045087">
    <property type="term" value="P:innate immune response"/>
    <property type="evidence" value="ECO:0007669"/>
    <property type="project" value="UniProtKB-KW"/>
</dbReference>
<dbReference type="OMA" id="DEHKGHQ"/>
<feature type="domain" description="B box-type" evidence="9">
    <location>
        <begin position="143"/>
        <end position="183"/>
    </location>
</feature>
<dbReference type="InterPro" id="IPR000315">
    <property type="entry name" value="Znf_B-box"/>
</dbReference>
<dbReference type="PANTHER" id="PTHR25465">
    <property type="entry name" value="B-BOX DOMAIN CONTAINING"/>
    <property type="match status" value="1"/>
</dbReference>
<evidence type="ECO:0000313" key="11">
    <source>
        <dbReference type="Ensembl" id="ENSPFOP00000010332.1"/>
    </source>
</evidence>
<dbReference type="Ensembl" id="ENSPFOT00000010347.1">
    <property type="protein sequence ID" value="ENSPFOP00000010332.1"/>
    <property type="gene ID" value="ENSPFOG00000010358.1"/>
</dbReference>
<dbReference type="Pfam" id="PF00643">
    <property type="entry name" value="zf-B_box"/>
    <property type="match status" value="1"/>
</dbReference>
<evidence type="ECO:0000259" key="10">
    <source>
        <dbReference type="PROSITE" id="PS50188"/>
    </source>
</evidence>
<dbReference type="SMART" id="SM00449">
    <property type="entry name" value="SPRY"/>
    <property type="match status" value="1"/>
</dbReference>
<evidence type="ECO:0000259" key="8">
    <source>
        <dbReference type="PROSITE" id="PS50089"/>
    </source>
</evidence>
<feature type="domain" description="B30.2/SPRY" evidence="10">
    <location>
        <begin position="349"/>
        <end position="545"/>
    </location>
</feature>
<dbReference type="KEGG" id="pfor:103154762"/>
<keyword evidence="7" id="KW-0175">Coiled coil</keyword>
<dbReference type="Pfam" id="PF25600">
    <property type="entry name" value="TRIM_CC"/>
    <property type="match status" value="1"/>
</dbReference>
<feature type="domain" description="RING-type" evidence="8">
    <location>
        <begin position="15"/>
        <end position="55"/>
    </location>
</feature>
<evidence type="ECO:0000256" key="1">
    <source>
        <dbReference type="ARBA" id="ARBA00022588"/>
    </source>
</evidence>
<dbReference type="SMART" id="SM00184">
    <property type="entry name" value="RING"/>
    <property type="match status" value="1"/>
</dbReference>
<dbReference type="GeneTree" id="ENSGT01150000286950"/>
<keyword evidence="5" id="KW-0391">Immunity</keyword>
<dbReference type="SMART" id="SM00336">
    <property type="entry name" value="BBOX"/>
    <property type="match status" value="1"/>
</dbReference>
<dbReference type="InterPro" id="IPR051051">
    <property type="entry name" value="E3_ubiq-ligase_TRIM/RNF"/>
</dbReference>
<dbReference type="PROSITE" id="PS50188">
    <property type="entry name" value="B302_SPRY"/>
    <property type="match status" value="1"/>
</dbReference>
<dbReference type="SUPFAM" id="SSF49899">
    <property type="entry name" value="Concanavalin A-like lectins/glucanases"/>
    <property type="match status" value="1"/>
</dbReference>
<dbReference type="PRINTS" id="PR01407">
    <property type="entry name" value="BUTYPHLNCDUF"/>
</dbReference>
<dbReference type="InterPro" id="IPR013083">
    <property type="entry name" value="Znf_RING/FYVE/PHD"/>
</dbReference>
<dbReference type="Gene3D" id="3.30.160.60">
    <property type="entry name" value="Classic Zinc Finger"/>
    <property type="match status" value="1"/>
</dbReference>
<dbReference type="AlphaFoldDB" id="A0A087XX29"/>
<reference evidence="11" key="2">
    <citation type="submission" date="2025-08" db="UniProtKB">
        <authorList>
            <consortium name="Ensembl"/>
        </authorList>
    </citation>
    <scope>IDENTIFICATION</scope>
</reference>
<protein>
    <submittedName>
        <fullName evidence="11">Tripartite motif-containing protein 16-like</fullName>
    </submittedName>
</protein>
<dbReference type="OrthoDB" id="6105938at2759"/>
<feature type="coiled-coil region" evidence="7">
    <location>
        <begin position="198"/>
        <end position="279"/>
    </location>
</feature>
<dbReference type="Proteomes" id="UP000028760">
    <property type="component" value="Unassembled WGS sequence"/>
</dbReference>
<dbReference type="SUPFAM" id="SSF57850">
    <property type="entry name" value="RING/U-box"/>
    <property type="match status" value="1"/>
</dbReference>
<evidence type="ECO:0000256" key="2">
    <source>
        <dbReference type="ARBA" id="ARBA00022723"/>
    </source>
</evidence>
<dbReference type="PANTHER" id="PTHR25465:SF5">
    <property type="entry name" value="E3 UBIQUITIN_ISG15 LIGASE TRIM25-RELATED"/>
    <property type="match status" value="1"/>
</dbReference>
<dbReference type="RefSeq" id="XP_007576226.1">
    <property type="nucleotide sequence ID" value="XM_007576164.2"/>
</dbReference>
<dbReference type="GeneID" id="103154762"/>
<dbReference type="InterPro" id="IPR058030">
    <property type="entry name" value="TRIM8/14/16/25/29/45/65_CC"/>
</dbReference>
<keyword evidence="1" id="KW-0399">Innate immunity</keyword>
<dbReference type="InterPro" id="IPR003877">
    <property type="entry name" value="SPRY_dom"/>
</dbReference>
<sequence length="548" mass="62692">MAQPGLKLEQEKLSCSICLDLMKDPTTIPCGHSYCLNCIGRYWDAEESPSCPQCRQSFSPRPVLVRSSVLADLVEERRRSGGPPAAPDEPSQDVLCDFCSEEKQKAVKSCLQCLVSFCEQHLQPHFSISALKKHKLVEPSQQLENSVCPLHSEVMKIFCRTDQSCICYLCLMDEHKGHQTLSAAAEMSNKQKELAAHRQDVQRRIQGRQQEVEKLQQVEKDIHQSADEALRNAEKIFTAVKQQLRSQQESEVNKVKELQEALEEEIRGLRRTAAMLEELQQTSDHIRFLQNYGSLARLGEASDPSRIDVQPESFRRDAEETVSELRDRLEELLTEEWSPVPPTGPDVEVLVPQAEPQTRGEFLQYACPLTLDLNTANMCVRCDYPLKAYSHRINGILVDHPDKFSYWPQILCSESLTGRCYWEVEWKASSNRWDVFIAVSYKDISRKGDESAFGNNKKSWALQCYNKSYEFRHNWIRTPVSGPFSSRIGVYLDHSAGVLSFYSVSDNNMSLLHRVQTTFTRPLCPGFGLYDSASAQIWDLWSDWYLFD</sequence>
<proteinExistence type="predicted"/>